<comment type="similarity">
    <text evidence="1">Belongs to the UPF0213 family.</text>
</comment>
<comment type="caution">
    <text evidence="3">The sequence shown here is derived from an EMBL/GenBank/DDBJ whole genome shotgun (WGS) entry which is preliminary data.</text>
</comment>
<keyword evidence="4" id="KW-1185">Reference proteome</keyword>
<dbReference type="CDD" id="cd10449">
    <property type="entry name" value="GIY-YIG_SLX1_like"/>
    <property type="match status" value="1"/>
</dbReference>
<evidence type="ECO:0000256" key="1">
    <source>
        <dbReference type="ARBA" id="ARBA00007435"/>
    </source>
</evidence>
<dbReference type="InterPro" id="IPR035901">
    <property type="entry name" value="GIY-YIG_endonuc_sf"/>
</dbReference>
<dbReference type="InterPro" id="IPR050190">
    <property type="entry name" value="UPF0213_domain"/>
</dbReference>
<dbReference type="InterPro" id="IPR000305">
    <property type="entry name" value="GIY-YIG_endonuc"/>
</dbReference>
<dbReference type="eggNOG" id="COG2827">
    <property type="taxonomic scope" value="Bacteria"/>
</dbReference>
<evidence type="ECO:0000313" key="3">
    <source>
        <dbReference type="EMBL" id="GAL83997.1"/>
    </source>
</evidence>
<protein>
    <submittedName>
        <fullName evidence="3">Excinuclease ABC subunit C</fullName>
    </submittedName>
</protein>
<dbReference type="Gene3D" id="3.40.1440.10">
    <property type="entry name" value="GIY-YIG endonuclease"/>
    <property type="match status" value="1"/>
</dbReference>
<evidence type="ECO:0000259" key="2">
    <source>
        <dbReference type="PROSITE" id="PS50164"/>
    </source>
</evidence>
<feature type="domain" description="GIY-YIG" evidence="2">
    <location>
        <begin position="2"/>
        <end position="77"/>
    </location>
</feature>
<dbReference type="PANTHER" id="PTHR34477:SF1">
    <property type="entry name" value="UPF0213 PROTEIN YHBQ"/>
    <property type="match status" value="1"/>
</dbReference>
<dbReference type="Proteomes" id="UP000030185">
    <property type="component" value="Unassembled WGS sequence"/>
</dbReference>
<gene>
    <name evidence="3" type="ORF">MYP_1225</name>
</gene>
<dbReference type="Pfam" id="PF01541">
    <property type="entry name" value="GIY-YIG"/>
    <property type="match status" value="1"/>
</dbReference>
<proteinExistence type="inferred from homology"/>
<dbReference type="STRING" id="153721.MYP_1225"/>
<organism evidence="3 4">
    <name type="scientific">Sporocytophaga myxococcoides</name>
    <dbReference type="NCBI Taxonomy" id="153721"/>
    <lineage>
        <taxon>Bacteria</taxon>
        <taxon>Pseudomonadati</taxon>
        <taxon>Bacteroidota</taxon>
        <taxon>Cytophagia</taxon>
        <taxon>Cytophagales</taxon>
        <taxon>Cytophagaceae</taxon>
        <taxon>Sporocytophaga</taxon>
    </lineage>
</organism>
<dbReference type="RefSeq" id="WP_052429975.1">
    <property type="nucleotide sequence ID" value="NZ_BBLT01000002.1"/>
</dbReference>
<evidence type="ECO:0000313" key="4">
    <source>
        <dbReference type="Proteomes" id="UP000030185"/>
    </source>
</evidence>
<reference evidence="3 4" key="1">
    <citation type="submission" date="2014-09" db="EMBL/GenBank/DDBJ databases">
        <title>Sporocytophaga myxococcoides PG-01 genome sequencing.</title>
        <authorList>
            <person name="Liu L."/>
            <person name="Gao P.J."/>
            <person name="Chen G.J."/>
            <person name="Wang L.S."/>
        </authorList>
    </citation>
    <scope>NUCLEOTIDE SEQUENCE [LARGE SCALE GENOMIC DNA]</scope>
    <source>
        <strain evidence="3 4">PG-01</strain>
    </source>
</reference>
<accession>A0A098LC34</accession>
<dbReference type="SUPFAM" id="SSF82771">
    <property type="entry name" value="GIY-YIG endonuclease"/>
    <property type="match status" value="1"/>
</dbReference>
<dbReference type="PANTHER" id="PTHR34477">
    <property type="entry name" value="UPF0213 PROTEIN YHBQ"/>
    <property type="match status" value="1"/>
</dbReference>
<dbReference type="EMBL" id="BBLT01000002">
    <property type="protein sequence ID" value="GAL83997.1"/>
    <property type="molecule type" value="Genomic_DNA"/>
</dbReference>
<name>A0A098LC34_9BACT</name>
<dbReference type="PROSITE" id="PS50164">
    <property type="entry name" value="GIY_YIG"/>
    <property type="match status" value="1"/>
</dbReference>
<dbReference type="AlphaFoldDB" id="A0A098LC34"/>
<sequence length="88" mass="10223">MKIYYTYILESETSGKLYIGQTDNLLARLNRHNNGGSLYTRNKGPWKLLYYITFETRAEAMANEKKLKNFKNPAKVKEYINKHNSSAG</sequence>